<evidence type="ECO:0000313" key="14">
    <source>
        <dbReference type="Proteomes" id="UP000033352"/>
    </source>
</evidence>
<evidence type="ECO:0000256" key="8">
    <source>
        <dbReference type="ARBA" id="ARBA00023237"/>
    </source>
</evidence>
<protein>
    <submittedName>
        <fullName evidence="13">Fimbrial assembly protein</fullName>
    </submittedName>
</protein>
<keyword evidence="5 9" id="KW-0812">Transmembrane</keyword>
<evidence type="ECO:0000256" key="10">
    <source>
        <dbReference type="SAM" id="SignalP"/>
    </source>
</evidence>
<gene>
    <name evidence="13" type="ORF">SS37_13605</name>
</gene>
<dbReference type="InterPro" id="IPR018030">
    <property type="entry name" value="Fimbrial_membr_usher_CS"/>
</dbReference>
<organism evidence="13 14">
    <name type="scientific">Enterobacter sichuanensis</name>
    <dbReference type="NCBI Taxonomy" id="2071710"/>
    <lineage>
        <taxon>Bacteria</taxon>
        <taxon>Pseudomonadati</taxon>
        <taxon>Pseudomonadota</taxon>
        <taxon>Gammaproteobacteria</taxon>
        <taxon>Enterobacterales</taxon>
        <taxon>Enterobacteriaceae</taxon>
        <taxon>Enterobacter</taxon>
        <taxon>Enterobacter cloacae complex</taxon>
    </lineage>
</organism>
<keyword evidence="4" id="KW-1134">Transmembrane beta strand</keyword>
<dbReference type="FunFam" id="2.60.40.3110:FF:000001">
    <property type="entry name" value="Putative fimbrial outer membrane usher"/>
    <property type="match status" value="1"/>
</dbReference>
<evidence type="ECO:0000256" key="1">
    <source>
        <dbReference type="ARBA" id="ARBA00004571"/>
    </source>
</evidence>
<comment type="caution">
    <text evidence="13">The sequence shown here is derived from an EMBL/GenBank/DDBJ whole genome shotgun (WGS) entry which is preliminary data.</text>
</comment>
<dbReference type="Pfam" id="PF00577">
    <property type="entry name" value="Usher"/>
    <property type="match status" value="1"/>
</dbReference>
<dbReference type="SUPFAM" id="SSF141729">
    <property type="entry name" value="FimD N-terminal domain-like"/>
    <property type="match status" value="1"/>
</dbReference>
<feature type="domain" description="PapC-like C-terminal" evidence="11">
    <location>
        <begin position="772"/>
        <end position="834"/>
    </location>
</feature>
<dbReference type="RefSeq" id="WP_045285859.1">
    <property type="nucleotide sequence ID" value="NZ_JZYX01000027.1"/>
</dbReference>
<dbReference type="Proteomes" id="UP000033352">
    <property type="component" value="Unassembled WGS sequence"/>
</dbReference>
<dbReference type="GO" id="GO:0009297">
    <property type="term" value="P:pilus assembly"/>
    <property type="evidence" value="ECO:0007669"/>
    <property type="project" value="InterPro"/>
</dbReference>
<dbReference type="PATRIC" id="fig|1619248.3.peg.1935"/>
<dbReference type="Gene3D" id="2.60.40.2070">
    <property type="match status" value="1"/>
</dbReference>
<dbReference type="PANTHER" id="PTHR30451:SF3">
    <property type="entry name" value="OUTER MEMBRANE USHER PROTEIN HTRE-RELATED"/>
    <property type="match status" value="1"/>
</dbReference>
<dbReference type="InterPro" id="IPR025949">
    <property type="entry name" value="PapC-like_C"/>
</dbReference>
<dbReference type="Gene3D" id="3.10.20.410">
    <property type="match status" value="1"/>
</dbReference>
<sequence>MSFRYALFSLLLCAALNAHAEEHAASSVTGGENNDIEFNDQFLFTTDGNIDVHRFSRGNPVTPGIHRVTLVVNGITKAVTDVEFTDNGTARATPCIPLKILKQMDVDISHLKIDDNDDTCLDIATLYPGSTVDFDTTSQALNVSLPQLFLLKHAAGYIDPSLWDEGIPAGLLSYDMNAWHNQGQQSQRDSAYAGLHYGVNYGPWRLRSNGSLNWDQQSGTRYDNQDIYLQRDITPLKAQMVMGDSWTRGDAFDALHLRGGRLFNDDRMLPGGMSSYAPVIRGTANTNAKITVTQSGNKIYETTVPPGAFEINDLNATGYGQDLTVTIEEADGSQHAFTVPFSSVTQMLRPGYARWEAGVGELQDEALHHSPRLAFGTLYYGLNNLFTGYTGLQYTDMGFSAALAGIAMNTHLGAFAFDVTRSSAQIDTIPAMKGQSYRLSWNKTVDQTDTSLNVAALRFSTQDYLSLDDAAQLQDHIQYDGQSADEAKQNLQQMKNQLQINLNQPLDINKQNYGSLYINGSWQSWWNGNNQTASYAMGYSNNFRYGSYNMSLQRTYDAFGEADNSLYLNFSIPFDSFLKNKNSLAGFNNVNMGMSSDLRHSHNLNMTANGASQDSRYNYSVTTSYSQSTAENLSQVSAYGSYNSDYGPLSLSASSDSQNSQQYSASYSGGAIIHGGGVTFTPGSIGENDALALIKASGAKGAHVSNSRGEISDSGYVVMPYLSAYRENRITLDTSTLTEDVAVENNSTVEVPRNGAVVMVDFKTNEGRSAVLELTRSDSGFIPLGADVMNEKGDIIGSVGQAGQAYVRGVNETGKLTVVWGAGTDETCSVNYHFGTDEQKVGLTTILHNQTCIMQRKH</sequence>
<keyword evidence="7 9" id="KW-0472">Membrane</keyword>
<dbReference type="PANTHER" id="PTHR30451">
    <property type="entry name" value="OUTER MEMBRANE USHER PROTEIN"/>
    <property type="match status" value="1"/>
</dbReference>
<dbReference type="OrthoDB" id="6554712at2"/>
<comment type="similarity">
    <text evidence="2 9">Belongs to the fimbrial export usher family.</text>
</comment>
<dbReference type="InterPro" id="IPR025885">
    <property type="entry name" value="PapC_N"/>
</dbReference>
<keyword evidence="9" id="KW-1029">Fimbrium biogenesis</keyword>
<evidence type="ECO:0000313" key="13">
    <source>
        <dbReference type="EMBL" id="KJN25957.1"/>
    </source>
</evidence>
<comment type="subcellular location">
    <subcellularLocation>
        <location evidence="1 9">Cell outer membrane</location>
        <topology evidence="1 9">Multi-pass membrane protein</topology>
    </subcellularLocation>
</comment>
<proteinExistence type="inferred from homology"/>
<dbReference type="EMBL" id="JZYX01000027">
    <property type="protein sequence ID" value="KJN25957.1"/>
    <property type="molecule type" value="Genomic_DNA"/>
</dbReference>
<dbReference type="AlphaFoldDB" id="A0A0F1AVN6"/>
<evidence type="ECO:0000256" key="9">
    <source>
        <dbReference type="RuleBase" id="RU003884"/>
    </source>
</evidence>
<evidence type="ECO:0000256" key="2">
    <source>
        <dbReference type="ARBA" id="ARBA00008064"/>
    </source>
</evidence>
<keyword evidence="8 9" id="KW-0998">Cell outer membrane</keyword>
<dbReference type="Pfam" id="PF13954">
    <property type="entry name" value="PapC_N"/>
    <property type="match status" value="1"/>
</dbReference>
<evidence type="ECO:0000256" key="4">
    <source>
        <dbReference type="ARBA" id="ARBA00022452"/>
    </source>
</evidence>
<dbReference type="Gene3D" id="2.60.40.2610">
    <property type="entry name" value="Outer membrane usher protein FimD, plug domain"/>
    <property type="match status" value="1"/>
</dbReference>
<keyword evidence="6 10" id="KW-0732">Signal</keyword>
<evidence type="ECO:0000256" key="3">
    <source>
        <dbReference type="ARBA" id="ARBA00022448"/>
    </source>
</evidence>
<dbReference type="Gene3D" id="2.60.40.3110">
    <property type="match status" value="1"/>
</dbReference>
<evidence type="ECO:0000256" key="6">
    <source>
        <dbReference type="ARBA" id="ARBA00022729"/>
    </source>
</evidence>
<keyword evidence="3 9" id="KW-0813">Transport</keyword>
<feature type="domain" description="PapC N-terminal" evidence="12">
    <location>
        <begin position="37"/>
        <end position="178"/>
    </location>
</feature>
<dbReference type="InterPro" id="IPR037224">
    <property type="entry name" value="PapC_N_sf"/>
</dbReference>
<reference evidence="13 14" key="1">
    <citation type="submission" date="2015-03" db="EMBL/GenBank/DDBJ databases">
        <authorList>
            <person name="McCorrison J."/>
            <person name="Sanka R."/>
            <person name="Adams M."/>
            <person name="Brinkac L."/>
            <person name="Nierman W."/>
            <person name="Sutton G."/>
            <person name="Nelson K."/>
            <person name="Kiedrowski L."/>
            <person name="Guerrero D."/>
            <person name="Bonomo R."/>
        </authorList>
    </citation>
    <scope>NUCLEOTIDE SEQUENCE [LARGE SCALE GENOMIC DNA]</scope>
    <source>
        <strain evidence="13 14">35699</strain>
    </source>
</reference>
<feature type="signal peptide" evidence="10">
    <location>
        <begin position="1"/>
        <end position="20"/>
    </location>
</feature>
<dbReference type="GO" id="GO:0009279">
    <property type="term" value="C:cell outer membrane"/>
    <property type="evidence" value="ECO:0007669"/>
    <property type="project" value="UniProtKB-SubCell"/>
</dbReference>
<dbReference type="InterPro" id="IPR043142">
    <property type="entry name" value="PapC-like_C_sf"/>
</dbReference>
<dbReference type="Pfam" id="PF13953">
    <property type="entry name" value="PapC_C"/>
    <property type="match status" value="1"/>
</dbReference>
<name>A0A0F1AVN6_9ENTR</name>
<evidence type="ECO:0000259" key="11">
    <source>
        <dbReference type="Pfam" id="PF13953"/>
    </source>
</evidence>
<dbReference type="GO" id="GO:0015473">
    <property type="term" value="F:fimbrial usher porin activity"/>
    <property type="evidence" value="ECO:0007669"/>
    <property type="project" value="InterPro"/>
</dbReference>
<dbReference type="InterPro" id="IPR042186">
    <property type="entry name" value="FimD_plug_dom"/>
</dbReference>
<evidence type="ECO:0000256" key="7">
    <source>
        <dbReference type="ARBA" id="ARBA00023136"/>
    </source>
</evidence>
<dbReference type="InterPro" id="IPR000015">
    <property type="entry name" value="Fimb_usher"/>
</dbReference>
<evidence type="ECO:0000256" key="5">
    <source>
        <dbReference type="ARBA" id="ARBA00022692"/>
    </source>
</evidence>
<evidence type="ECO:0000259" key="12">
    <source>
        <dbReference type="Pfam" id="PF13954"/>
    </source>
</evidence>
<dbReference type="NCBIfam" id="NF007337">
    <property type="entry name" value="PRK09828.1"/>
    <property type="match status" value="1"/>
</dbReference>
<dbReference type="PROSITE" id="PS01151">
    <property type="entry name" value="FIMBRIAL_USHER"/>
    <property type="match status" value="1"/>
</dbReference>
<accession>A0A0F1AVN6</accession>
<feature type="chain" id="PRO_5002448915" evidence="10">
    <location>
        <begin position="21"/>
        <end position="858"/>
    </location>
</feature>